<dbReference type="EMBL" id="JABSTQ010011062">
    <property type="protein sequence ID" value="KAG0415511.1"/>
    <property type="molecule type" value="Genomic_DNA"/>
</dbReference>
<name>A0AC60P7Z5_IXOPE</name>
<proteinExistence type="predicted"/>
<comment type="caution">
    <text evidence="1">The sequence shown here is derived from an EMBL/GenBank/DDBJ whole genome shotgun (WGS) entry which is preliminary data.</text>
</comment>
<gene>
    <name evidence="1" type="ORF">HPB47_007320</name>
</gene>
<keyword evidence="2" id="KW-1185">Reference proteome</keyword>
<organism evidence="1 2">
    <name type="scientific">Ixodes persulcatus</name>
    <name type="common">Taiga tick</name>
    <dbReference type="NCBI Taxonomy" id="34615"/>
    <lineage>
        <taxon>Eukaryota</taxon>
        <taxon>Metazoa</taxon>
        <taxon>Ecdysozoa</taxon>
        <taxon>Arthropoda</taxon>
        <taxon>Chelicerata</taxon>
        <taxon>Arachnida</taxon>
        <taxon>Acari</taxon>
        <taxon>Parasitiformes</taxon>
        <taxon>Ixodida</taxon>
        <taxon>Ixodoidea</taxon>
        <taxon>Ixodidae</taxon>
        <taxon>Ixodinae</taxon>
        <taxon>Ixodes</taxon>
    </lineage>
</organism>
<evidence type="ECO:0000313" key="2">
    <source>
        <dbReference type="Proteomes" id="UP000805193"/>
    </source>
</evidence>
<accession>A0AC60P7Z5</accession>
<reference evidence="1 2" key="1">
    <citation type="journal article" date="2020" name="Cell">
        <title>Large-Scale Comparative Analyses of Tick Genomes Elucidate Their Genetic Diversity and Vector Capacities.</title>
        <authorList>
            <consortium name="Tick Genome and Microbiome Consortium (TIGMIC)"/>
            <person name="Jia N."/>
            <person name="Wang J."/>
            <person name="Shi W."/>
            <person name="Du L."/>
            <person name="Sun Y."/>
            <person name="Zhan W."/>
            <person name="Jiang J.F."/>
            <person name="Wang Q."/>
            <person name="Zhang B."/>
            <person name="Ji P."/>
            <person name="Bell-Sakyi L."/>
            <person name="Cui X.M."/>
            <person name="Yuan T.T."/>
            <person name="Jiang B.G."/>
            <person name="Yang W.F."/>
            <person name="Lam T.T."/>
            <person name="Chang Q.C."/>
            <person name="Ding S.J."/>
            <person name="Wang X.J."/>
            <person name="Zhu J.G."/>
            <person name="Ruan X.D."/>
            <person name="Zhao L."/>
            <person name="Wei J.T."/>
            <person name="Ye R.Z."/>
            <person name="Que T.C."/>
            <person name="Du C.H."/>
            <person name="Zhou Y.H."/>
            <person name="Cheng J.X."/>
            <person name="Dai P.F."/>
            <person name="Guo W.B."/>
            <person name="Han X.H."/>
            <person name="Huang E.J."/>
            <person name="Li L.F."/>
            <person name="Wei W."/>
            <person name="Gao Y.C."/>
            <person name="Liu J.Z."/>
            <person name="Shao H.Z."/>
            <person name="Wang X."/>
            <person name="Wang C.C."/>
            <person name="Yang T.C."/>
            <person name="Huo Q.B."/>
            <person name="Li W."/>
            <person name="Chen H.Y."/>
            <person name="Chen S.E."/>
            <person name="Zhou L.G."/>
            <person name="Ni X.B."/>
            <person name="Tian J.H."/>
            <person name="Sheng Y."/>
            <person name="Liu T."/>
            <person name="Pan Y.S."/>
            <person name="Xia L.Y."/>
            <person name="Li J."/>
            <person name="Zhao F."/>
            <person name="Cao W.C."/>
        </authorList>
    </citation>
    <scope>NUCLEOTIDE SEQUENCE [LARGE SCALE GENOMIC DNA]</scope>
    <source>
        <strain evidence="1">Iper-2018</strain>
    </source>
</reference>
<evidence type="ECO:0000313" key="1">
    <source>
        <dbReference type="EMBL" id="KAG0415511.1"/>
    </source>
</evidence>
<sequence>MKKTVDANFKSTPGADASPEEMEKVPPELQKGLQNLRNFLAKPMTGDFVRALAGTPQDSNLYLDSVLRDHLPGNVRSLNLDPATLPELKVKVKATFITNRELKAELRNGAVHGLSTVLRRRGDCSAPGYQGPNVTVGCNVNLDGVSVSYEVKAKGHNFAGVKTKYNLVLYVQNTNVFVEVTSWPPQAGVLKTLTLGGVDLRLVHGKSLGLNKKRQQAYDEELKRSVQSALVSLIYGRFRDALNLSVSRVAMPKV</sequence>
<dbReference type="Proteomes" id="UP000805193">
    <property type="component" value="Unassembled WGS sequence"/>
</dbReference>
<protein>
    <submittedName>
        <fullName evidence="1">Uncharacterized protein</fullName>
    </submittedName>
</protein>